<evidence type="ECO:0000256" key="6">
    <source>
        <dbReference type="ARBA" id="ARBA00023033"/>
    </source>
</evidence>
<dbReference type="InterPro" id="IPR036188">
    <property type="entry name" value="FAD/NAD-bd_sf"/>
</dbReference>
<evidence type="ECO:0000313" key="9">
    <source>
        <dbReference type="EMBL" id="CAE2233274.1"/>
    </source>
</evidence>
<keyword evidence="2" id="KW-0285">Flavoprotein</keyword>
<reference evidence="9" key="1">
    <citation type="submission" date="2021-01" db="EMBL/GenBank/DDBJ databases">
        <authorList>
            <person name="Corre E."/>
            <person name="Pelletier E."/>
            <person name="Niang G."/>
            <person name="Scheremetjew M."/>
            <person name="Finn R."/>
            <person name="Kale V."/>
            <person name="Holt S."/>
            <person name="Cochrane G."/>
            <person name="Meng A."/>
            <person name="Brown T."/>
            <person name="Cohen L."/>
        </authorList>
    </citation>
    <scope>NUCLEOTIDE SEQUENCE</scope>
    <source>
        <strain evidence="9">Isolate 1302-5</strain>
    </source>
</reference>
<dbReference type="AlphaFoldDB" id="A0A6U6EID3"/>
<gene>
    <name evidence="8" type="ORF">OAUR00152_LOCUS12805</name>
    <name evidence="9" type="ORF">OAUR00152_LOCUS12806</name>
</gene>
<dbReference type="EMBL" id="HBKQ01018863">
    <property type="protein sequence ID" value="CAE2233272.1"/>
    <property type="molecule type" value="Transcribed_RNA"/>
</dbReference>
<evidence type="ECO:0000259" key="7">
    <source>
        <dbReference type="Pfam" id="PF01494"/>
    </source>
</evidence>
<evidence type="ECO:0000256" key="3">
    <source>
        <dbReference type="ARBA" id="ARBA00022827"/>
    </source>
</evidence>
<dbReference type="GO" id="GO:0071949">
    <property type="term" value="F:FAD binding"/>
    <property type="evidence" value="ECO:0007669"/>
    <property type="project" value="InterPro"/>
</dbReference>
<sequence length="503" mass="55741">MCNPELSLPVRNVVVAGAGPSGLLLSALLLHRNRTQSDVRYRVTLIDAGQDYGKLDPKTELKKHRSWMIGLAGHGLDALRSIPKLYDEYVSEVGVRLTSGSLHIGAREFKQSVGTEEGSANEGYIVDRNYICAAVARYLNDEHGNGDDASFSTMYDTKILYVDGDGRRVLVRDADGSNERYVDYELLVGCDGIRSRVREAILQRHRDFECDVGDIFSTFKAVHVRCPTSVDPSSIHLLPSALPLMQGIALPEKGDMLNISFGVPRQNFDRLASEMKSDDPAIVAKYLKDNFKAFELDDYDDFARQWIDQRWNRTGQVHCSFYHSAPNQIVIMGDAAHATSPSIGMGMNTALRDAAEFVRLLDKHDDDVKSVLPAFSDARVKEGNSLTDLAMNLYCLDERAQFLEVLHMVIRSGLSKLFGPRLVAKHPQELIGQVGIDLSEVYAESVRQGIMTKHRRINDKIRRDHFEAESGMVKPVEKGFGGTKAIIAASALAVVAVAVGMTR</sequence>
<organism evidence="9">
    <name type="scientific">Odontella aurita</name>
    <dbReference type="NCBI Taxonomy" id="265563"/>
    <lineage>
        <taxon>Eukaryota</taxon>
        <taxon>Sar</taxon>
        <taxon>Stramenopiles</taxon>
        <taxon>Ochrophyta</taxon>
        <taxon>Bacillariophyta</taxon>
        <taxon>Mediophyceae</taxon>
        <taxon>Biddulphiophycidae</taxon>
        <taxon>Eupodiscales</taxon>
        <taxon>Odontellaceae</taxon>
        <taxon>Odontella</taxon>
    </lineage>
</organism>
<proteinExistence type="predicted"/>
<dbReference type="InterPro" id="IPR002938">
    <property type="entry name" value="FAD-bd"/>
</dbReference>
<dbReference type="PANTHER" id="PTHR46028">
    <property type="entry name" value="KYNURENINE 3-MONOOXYGENASE"/>
    <property type="match status" value="1"/>
</dbReference>
<evidence type="ECO:0000256" key="4">
    <source>
        <dbReference type="ARBA" id="ARBA00022857"/>
    </source>
</evidence>
<dbReference type="Gene3D" id="3.50.50.60">
    <property type="entry name" value="FAD/NAD(P)-binding domain"/>
    <property type="match status" value="1"/>
</dbReference>
<dbReference type="GO" id="GO:0004502">
    <property type="term" value="F:kynurenine 3-monooxygenase activity"/>
    <property type="evidence" value="ECO:0007669"/>
    <property type="project" value="TreeGrafter"/>
</dbReference>
<dbReference type="PANTHER" id="PTHR46028:SF2">
    <property type="entry name" value="KYNURENINE 3-MONOOXYGENASE"/>
    <property type="match status" value="1"/>
</dbReference>
<keyword evidence="6" id="KW-0503">Monooxygenase</keyword>
<dbReference type="GO" id="GO:0070189">
    <property type="term" value="P:kynurenine metabolic process"/>
    <property type="evidence" value="ECO:0007669"/>
    <property type="project" value="TreeGrafter"/>
</dbReference>
<dbReference type="PRINTS" id="PR00420">
    <property type="entry name" value="RNGMNOXGNASE"/>
</dbReference>
<keyword evidence="5" id="KW-0560">Oxidoreductase</keyword>
<comment type="cofactor">
    <cofactor evidence="1">
        <name>FAD</name>
        <dbReference type="ChEBI" id="CHEBI:57692"/>
    </cofactor>
</comment>
<protein>
    <recommendedName>
        <fullName evidence="7">FAD-binding domain-containing protein</fullName>
    </recommendedName>
</protein>
<evidence type="ECO:0000313" key="8">
    <source>
        <dbReference type="EMBL" id="CAE2233272.1"/>
    </source>
</evidence>
<keyword evidence="4" id="KW-0521">NADP</keyword>
<accession>A0A6U6EID3</accession>
<evidence type="ECO:0000256" key="1">
    <source>
        <dbReference type="ARBA" id="ARBA00001974"/>
    </source>
</evidence>
<feature type="domain" description="FAD-binding" evidence="7">
    <location>
        <begin position="150"/>
        <end position="361"/>
    </location>
</feature>
<evidence type="ECO:0000256" key="2">
    <source>
        <dbReference type="ARBA" id="ARBA00022630"/>
    </source>
</evidence>
<name>A0A6U6EID3_9STRA</name>
<dbReference type="SUPFAM" id="SSF51905">
    <property type="entry name" value="FAD/NAD(P)-binding domain"/>
    <property type="match status" value="1"/>
</dbReference>
<dbReference type="EMBL" id="HBKQ01018864">
    <property type="protein sequence ID" value="CAE2233274.1"/>
    <property type="molecule type" value="Transcribed_RNA"/>
</dbReference>
<evidence type="ECO:0000256" key="5">
    <source>
        <dbReference type="ARBA" id="ARBA00023002"/>
    </source>
</evidence>
<dbReference type="Pfam" id="PF01494">
    <property type="entry name" value="FAD_binding_3"/>
    <property type="match status" value="1"/>
</dbReference>
<keyword evidence="3" id="KW-0274">FAD</keyword>